<dbReference type="Gene3D" id="3.40.50.12780">
    <property type="entry name" value="N-terminal domain of ligase-like"/>
    <property type="match status" value="1"/>
</dbReference>
<dbReference type="EMBL" id="CP031742">
    <property type="protein sequence ID" value="AXQ53534.1"/>
    <property type="molecule type" value="Genomic_DNA"/>
</dbReference>
<dbReference type="FunFam" id="3.40.50.980:FF:000001">
    <property type="entry name" value="Non-ribosomal peptide synthetase"/>
    <property type="match status" value="4"/>
</dbReference>
<dbReference type="InterPro" id="IPR036736">
    <property type="entry name" value="ACP-like_sf"/>
</dbReference>
<dbReference type="SMART" id="SM00823">
    <property type="entry name" value="PKS_PP"/>
    <property type="match status" value="4"/>
</dbReference>
<evidence type="ECO:0000259" key="8">
    <source>
        <dbReference type="PROSITE" id="PS50075"/>
    </source>
</evidence>
<dbReference type="GO" id="GO:0044550">
    <property type="term" value="P:secondary metabolite biosynthetic process"/>
    <property type="evidence" value="ECO:0007669"/>
    <property type="project" value="UniProtKB-ARBA"/>
</dbReference>
<dbReference type="FunFam" id="3.40.50.980:FF:000002">
    <property type="entry name" value="Enterobactin synthetase component F"/>
    <property type="match status" value="1"/>
</dbReference>
<dbReference type="FunFam" id="2.30.38.10:FF:000001">
    <property type="entry name" value="Non-ribosomal peptide synthetase PvdI"/>
    <property type="match status" value="4"/>
</dbReference>
<dbReference type="GO" id="GO:0008757">
    <property type="term" value="F:S-adenosylmethionine-dependent methyltransferase activity"/>
    <property type="evidence" value="ECO:0007669"/>
    <property type="project" value="InterPro"/>
</dbReference>
<dbReference type="KEGG" id="sky:D0C37_02140"/>
<evidence type="ECO:0000256" key="2">
    <source>
        <dbReference type="ARBA" id="ARBA00006432"/>
    </source>
</evidence>
<dbReference type="Gene3D" id="3.40.50.150">
    <property type="entry name" value="Vaccinia Virus protein VP39"/>
    <property type="match status" value="2"/>
</dbReference>
<dbReference type="FunFam" id="3.30.300.30:FF:000010">
    <property type="entry name" value="Enterobactin synthetase component F"/>
    <property type="match status" value="2"/>
</dbReference>
<dbReference type="GO" id="GO:0017000">
    <property type="term" value="P:antibiotic biosynthetic process"/>
    <property type="evidence" value="ECO:0007669"/>
    <property type="project" value="UniProtKB-KW"/>
</dbReference>
<keyword evidence="7" id="KW-0045">Antibiotic biosynthesis</keyword>
<gene>
    <name evidence="9" type="ORF">D0C37_02140</name>
</gene>
<evidence type="ECO:0000256" key="1">
    <source>
        <dbReference type="ARBA" id="ARBA00001957"/>
    </source>
</evidence>
<dbReference type="SUPFAM" id="SSF52777">
    <property type="entry name" value="CoA-dependent acyltransferases"/>
    <property type="match status" value="10"/>
</dbReference>
<dbReference type="Gene3D" id="1.10.1200.10">
    <property type="entry name" value="ACP-like"/>
    <property type="match status" value="4"/>
</dbReference>
<feature type="domain" description="Carrier" evidence="8">
    <location>
        <begin position="5000"/>
        <end position="5074"/>
    </location>
</feature>
<dbReference type="InterPro" id="IPR000873">
    <property type="entry name" value="AMP-dep_synth/lig_dom"/>
</dbReference>
<dbReference type="InterPro" id="IPR001242">
    <property type="entry name" value="Condensation_dom"/>
</dbReference>
<dbReference type="InterPro" id="IPR025110">
    <property type="entry name" value="AMP-bd_C"/>
</dbReference>
<feature type="domain" description="Carrier" evidence="8">
    <location>
        <begin position="2868"/>
        <end position="2943"/>
    </location>
</feature>
<accession>A0A385D6B0</accession>
<dbReference type="Proteomes" id="UP000259636">
    <property type="component" value="Chromosome"/>
</dbReference>
<evidence type="ECO:0000313" key="10">
    <source>
        <dbReference type="Proteomes" id="UP000259636"/>
    </source>
</evidence>
<feature type="domain" description="Carrier" evidence="8">
    <location>
        <begin position="1400"/>
        <end position="1475"/>
    </location>
</feature>
<dbReference type="PANTHER" id="PTHR45527:SF1">
    <property type="entry name" value="FATTY ACID SYNTHASE"/>
    <property type="match status" value="1"/>
</dbReference>
<keyword evidence="3" id="KW-0596">Phosphopantetheine</keyword>
<dbReference type="Pfam" id="PF00501">
    <property type="entry name" value="AMP-binding"/>
    <property type="match status" value="4"/>
</dbReference>
<dbReference type="FunFam" id="1.10.1200.10:FF:000005">
    <property type="entry name" value="Nonribosomal peptide synthetase 1"/>
    <property type="match status" value="1"/>
</dbReference>
<protein>
    <submittedName>
        <fullName evidence="9">Amino acid adenylation domain-containing protein</fullName>
    </submittedName>
</protein>
<feature type="domain" description="Carrier" evidence="8">
    <location>
        <begin position="3923"/>
        <end position="3998"/>
    </location>
</feature>
<name>A0A385D6B0_9ACTN</name>
<dbReference type="FunFam" id="3.40.50.12780:FF:000012">
    <property type="entry name" value="Non-ribosomal peptide synthetase"/>
    <property type="match status" value="4"/>
</dbReference>
<dbReference type="InterPro" id="IPR010060">
    <property type="entry name" value="NRPS_synth"/>
</dbReference>
<dbReference type="InterPro" id="IPR042099">
    <property type="entry name" value="ANL_N_sf"/>
</dbReference>
<dbReference type="CDD" id="cd02440">
    <property type="entry name" value="AdoMet_MTases"/>
    <property type="match status" value="2"/>
</dbReference>
<dbReference type="Gene3D" id="3.30.300.30">
    <property type="match status" value="6"/>
</dbReference>
<dbReference type="PROSITE" id="PS50075">
    <property type="entry name" value="CARRIER"/>
    <property type="match status" value="4"/>
</dbReference>
<dbReference type="GO" id="GO:0005829">
    <property type="term" value="C:cytosol"/>
    <property type="evidence" value="ECO:0007669"/>
    <property type="project" value="TreeGrafter"/>
</dbReference>
<sequence length="5590" mass="599790">MCSGAVRRIGDALVIPLSFAQQRLWFLHKLEGPSATYNMPLALRLSGVLDVSALDAALADVVGRHEALRTVFPEVDGRPYQLVRDTSEAWSGLEMRRVAESDLADAVREAARYRFDLAEEPPFRASLFEVSESEHVVVLSLHHIAGDGWSSGPLARDVVAAYGARREGCAPVWEPLPVQYVDYTMWQRELLGDEDDPDSLLSRQVAYWRDRLEGLPDQLSLPFDRSHPAVASYRGDSVAIHLEPELHQSLAEAARDSGTTVFMVLQAGLAALLHRLGAGVDIPLGSGTAGRTDEALDDLVGFFVNTLVLRADVSGDPSFAELLGRVRETALDAYEHQDVPFEHLVEVLNPQRSAAYHPLFQVALVLQNAPGGDFDLPGMHVGFDEASTGTSRFDLLFSLTEEYDAAGRPQGIRTMVEFATDVFDRGTVEDLVTRLVGLLEQVVAEPGRVVSSLDVLLPGERERLIADNAEVVEMVSGVTLPELFERQVVRAPDAVALVSGGVGLSYGELDARANRLARYLIGRGVGPESVVAVVMERSADLVVALLAVLKTGGAYLPVDPSYPAERIAYILDDARPVLILTDTTQAGTLSGAAAEWIEVDGERTRRDLGDIPAMVPMDDERTVTPRRSLAQTAYVIYTSGTTGRPKGVAVTHAGLSALAATQVERLGIGSDARVLQLSSVGFDASVTELLMVCGSGGRLVLPSPGPLAGDALVGFLAEHRISHTLIPPSVLATLPEGAAEELSDLETLVVGGEVCAPELVRRWSVGRRMVNAYGPTESTVCATMSAPLSAGVVVPPIGRPIANTRAFVLDAGLGPVPVGVVGELYVSGAGLARGYVGRPGLTAERFVASPFGSGERMYRTGDLAKWNADGELVYCGRVDDQVKIRGFRIEPGEIESVLREHPGVSQAVVVAREELVGDVRLIAYVVSDGAVSAGGVASGAQVGEWREIYDSVYGGRALPLGEDFTGWESSYSGLPIALGEMRAWRDAAVDRVLELGPRRVLEVGVGSGLLLAELAGRCEAYWGTDFSSVVIDRLGVQVGEAGLSDRVVLRCQAADVVDGLPEGWFDTVVLNSVVQYFPDADYLLDVITKCLRLLAPGGSLFLGDIRHAGTLRSFSAAVHAARHTGPADPVKARTAVEHAVLMEEELVILPEFFTSLKDSLDGISGVDIRLKRGSHHNELTRHRYEVVLHTSPETAVGLDDAPELRWGYDVDSLDELFTTLTAQATSTADTSCRGILLRVTGIPNLRLTTELAAAQGHVLASAPKDPDVGIDPEELISRTEEHGFRAMVTWSGHSADCFDAVFLPTSPRAEAREDRPTRLSGVYRPASPADAHTAHTNTPAAARGLAALTSSLRPWLKERLPDFMVPAAVVAIERVPLTTSGKIDLQALPAPDYAAGGTRAPRTPVEEVLCDLFRETLGIEQVGAEDDFFSLGGHSLLATRLVSRVRTVLGKELPVRTVFEAPTSEALARHIEEADGPVRPVLRPVLRPETIPLSFAQRRLWFLHKLEGPGATYNMPLALRLTGTLDIAALQAAIADVVARHESLRTVFAEERGEPSQHVLEVADAAPSLTIVGVAEEQLPEALDAAARYAFDLAAEPPLHTTLFDVGGDERVLLLLLHHIAGDGWSMAPLARDVVFAYEERLRDREPQWEPLLVQYADYTLWQRDLLGSEDDPDSRLFRQVAYWRDQLTGLPDQLALPFDRPRPAVASYEGGRVEFALDAALHRSLMDVARATGVTVFMVLQAAMAAMFHRMGAGDDIPLGGGVAGRLDDALDRLVGFFVNTLVLRTDLSGDPTFRQLLDRVRETALAAYAHQDVPFEHLVEVLNPQRSAAYHPLFQVALVLQNAPGGDFDLPGLRVQPEPAGTGTSRFDLFFSLTEKHDAAGAPAGVAADVEFATDVFDRSTVEAIVARFVRVLEQAVADPDLPVDRLDVTLAGERERTVNAWNNTFVAVSGVTLPELFERQVVRAPDAVALVSGGVGLSYGELDARANRLARYLIGRGVGPESVVAVVLERSVEQVVALLGVMKAGGAYLPVDPSYPAERIAYMLHDARPALILTDTATGRTLPEGANGPDRMTLDGPDIDAVSQEPVHGLDGLRAPLTPDHAAYVIYTSGTSGRPKGTVVTHWGIASLAAAQRERCEATMDSRVLQFASPSFDAAVWELVMAFGAGAALVIPEREILVGDALASLLAEEQISNAVIPPSVLATLPSEAGTALSGLKSLVVAGEVCAPELVRRWSVGRRMVNAYGPTESTVCATMSAPLSAGVVVPPIGRPIANTRAFVLDAGLGPVPVGVVGELYVSGAGLARGYVGRPGLTAERFVASPFGSGERMYRTGDLAKWNADGELVYCGRVDDQVKIRGFRIEPGEIESVLREHPGVSQAVVVAREELVGDVRLIAYVVSDGAVSAGGVASGAQVGEWREIYDSVYGGRALPLGEDFTGWESSYSGLPIALGEMRAWRDAAVDRVLELGPRRVLEVGVGSGLLLAELAGRCEAYWGTDFSSVVIDRLGVQVGEAGLSDRVVLRCQAADVVDGLPEGWFDTVVLNSVVQYFPDADYLLDVITKCLRLLAPGGSLFLGDIRHLRLARSMRVATRLSRHGHDGDAVVLRRAVEQDTLLEKELLVDPALFTGLARTLPGVAAVDVRVKRGEHHNELTRYRYDVVLHTEPVATFDPTTTPRLRWNVDVSSVAEIVERLADSATGLRVVGVPNARTVDEIAAARRLDAGDDLAGVLGWLDGRHRTEDTVDPEDLARLAETLGHRPVMTWSPLGDDLFDAVFAPAGHPTALGDAEAPDAIGRLTPDAFTNSPLTARRLHDLTAELGSLMTERLPAFMAPAAVVPIERIPLTASGKIDFRALPAPDSGAATVSSRGPRTPREEELCALFAEVLGVSRIGTEDSFFALGGHSLLATRLASRVRAAMGVELPVRQVFETPTVTGLRKWMESNVERGRTGLLPVPRPDTIPLSFAQRRLWFLHKLEGFSATYNMPLALRLTGDLDITALDAALGDVVSRHEALRTVFPETAGEARQHVLPAEGAWPGLEVRRVAPNQLEAAVGAAAVNRFDLSAEAPLKATLFEFGDQERVLLLLLHHIAADGWSTSPLARDVVTAYEARCARRAPEWTPLPVQYADYTLWQRDLLGDEDNPRSLLSRQVAYWRDQLDGLPDQLALPIDRPRPAVATYEGGQLGFDLDEELHHRLLDLAQDSGATLFMVLQAGLAALLGRLGAGTDIPIGAPIAGRTDAALDDLVGFFVNTLVLRSDTSGAPSFVELLARVRVTVLDALAHQDVPFEHLVEALTPARSLARQPLFQVMLGLQNAPAGVFWLPGLNLAVEPAGTGVSRVDLSFNLLERRADDGAAAGLHGVLEYATDLFDYNTADTLAARFVRLLEQVVADPTAPLSHLDVLMPGEHRQLVHEWNGPVVEPSERTIPELFERQVARTPDVSALVCGDRALTYRELDGLANRLARDLTDCGVGPESVVAVAMDRSPELVVALLGVLKAGASYLPVDPGYPAERIAFLLDDARAVVLLTTADTETRLPEHEIEVKLVDRAVAGDEENVEPPRTLPRPDHLAYVMYTSGSMGTPKGVAVTHRDVLAFTGDRAVARAARGRMLFVAPHTFDAANYELWAPLLHGGTVVMAPAGDVDVAVVRRLLAQHEVTVVQLTAGLFRVVAEEAPDILAPVHGVLVGGDVVSGAAVRQVLTACPDLKVSVTYGPTETTTFATCHDVPTDTAAPDALPIGRLLDGRRAYVLDAGLRPVPTGVVGELYVSGPGVARGYVGRPGLTAERFVASPFGSGERMYRTGDLVKWIADGELVFSGRADDQVKIRGFRIEPGEIETALRTHPDVADTVVATRGDRTGDKRLVAYVVPASPELDVASLRPWLHGRLPEFMVPAAVVGIERIPLTGHGKVDRRALPAPDLTVHGASLAPRTLLEQLLHGLFAELLGAERFGVTDSFFELGGHSLLAIRLTSRVRVVLGRELPVRAVFEAPTVAGLAALLSRSGEQARAALRPMRRPERLPLSPAQRRLWFLNRLEGPNATYNLPLALRLTGALDVAALEAALGDIVDRHEALRTVFPEDAGVPHQKILDPSASAPALPVTRISERELAEAVAAECARGFDLTVELPLRARLFALAPDVHVLVLVLNHIAGDGWSSGPLAWDLSHAYDARSQGRQPRWEPLPVQYADYTLWQSDVLGAEDDPDSQAARQLAYWRTALDGLPEELSLPYDRQRPATATYRGGYLRHTWDAELHRSLRRLAAEEGATLFMVLQAGLAALLSRLGAGEDIPLGTPVAGRTDAALDDLVGFFVNTLVLRTDVSGGPTFRQLVGRVKETSLAAYAHQDFPFERLVEVLNPARSAARHPLFQIMLALQNNETADVRLPGLDVAPEPVITRTARFDLMFSLAERQTQGGAPDGLDVLVEYADDLFDAARVEETTERLVRLLGQAAADPDIPVTMLGILSAGERRQPSEEERPSAPVVPEITLTEVFAHQVARVPDAVAVVCEGDRMSYQRLDALANRLARHLIDCGVGPETFVALALPRSLDMVVALLAVLKAGGAYVPVDPGYPVGRIAFVLADAAPLLTITDTATAALLPGTDVPLLVLDDAETAAVVAALPEAAVTDGDRTAPLEPGHAAYVIYTSGSTGIPKGVVVPHQNVVRLFGATDDWFVHTSDDVWTLFHSFAFDFSVWELWGALLHGGRLVVVPYDVSRSPRDFLRLLVQERVTMLSQTPSAFYQLMEADRAEPEFSSDLVLRRVVFGGEALDFGRLTDWYERHGDAAPVLVNMYGITETTVHVSHRILDRELAAARTGSVIGRAIPDLRSFVLDERLGVVPEGVVGELYVSGPGLARGYVGRPGLTAERFVASPFGSGERMYRTGDLAKWNADGELVYCGRVDDQVKIRGFRIEPGEIESVLREHPGVSQAVVVAREDTPGEKRLVGYVVLEAGVGEADAGELRGHVSGRLPEFMVPVAVVVLEEMPLTANGKVDRRGLPAPVLGGSGGGSGVPRSVREEVLCGLFAEVLGLESVGVEDDFFALGGDSIVSIQLVARARGVGLVFSPRDVFVRRSVAGLAGVVVEEGDGVGVEPEGAGVGEVPLLPIVEWLRERGGGVEGYSQSMLLRVPADMGLGRLVEVVQAVVDRHDALRMSVSVGRGGWRAVVGPVGVVRAVDCVRRVDVSGVGAGLGEVVAEWGRVVQGELDPAAGVMVRGVWFDPGPGREGRLLLVVHHLVVDGVSWRVLLGDFAVAWSAVSVGRSVVLEPVGTSLRGWARGLVEAAVEPGVVRGLPYWCEVLSTTDPLLGGRELDGGRDVLGGAEHVTVRLPVAVTEGVLARVPGVFHAGVNDVLLTGLALAVGRWRGRRGVGGGSAVLVAVEGHGREEGVVPGVELSRTVGWFTSLFPVRLDPGVVGWEEVVGGGQGLGRALKVVKEQLRGVPGHGLEFGLLRYLNPDTRGVLEGLKMPQIAFNYLGRLGTTPDGEAADWTPAPEPSGLDGGLGADTPLTHTVEVNAVTREGPDGPALTATWTWPGTLLTRAEVGELADTWFEVLEALVRYAKDPDAGGLTPSDVSLVSLSQDEIDEFDADFSFGEAESEGEMTK</sequence>
<evidence type="ECO:0000256" key="7">
    <source>
        <dbReference type="ARBA" id="ARBA00023194"/>
    </source>
</evidence>
<dbReference type="Pfam" id="PF13193">
    <property type="entry name" value="AMP-binding_C"/>
    <property type="match status" value="2"/>
</dbReference>
<dbReference type="PANTHER" id="PTHR45527">
    <property type="entry name" value="NONRIBOSOMAL PEPTIDE SYNTHETASE"/>
    <property type="match status" value="1"/>
</dbReference>
<dbReference type="SUPFAM" id="SSF47336">
    <property type="entry name" value="ACP-like"/>
    <property type="match status" value="4"/>
</dbReference>
<dbReference type="GO" id="GO:0072330">
    <property type="term" value="P:monocarboxylic acid biosynthetic process"/>
    <property type="evidence" value="ECO:0007669"/>
    <property type="project" value="UniProtKB-ARBA"/>
</dbReference>
<evidence type="ECO:0000256" key="3">
    <source>
        <dbReference type="ARBA" id="ARBA00022450"/>
    </source>
</evidence>
<dbReference type="GO" id="GO:0031177">
    <property type="term" value="F:phosphopantetheine binding"/>
    <property type="evidence" value="ECO:0007669"/>
    <property type="project" value="InterPro"/>
</dbReference>
<dbReference type="Pfam" id="PF00550">
    <property type="entry name" value="PP-binding"/>
    <property type="match status" value="4"/>
</dbReference>
<dbReference type="PROSITE" id="PS00012">
    <property type="entry name" value="PHOSPHOPANTETHEINE"/>
    <property type="match status" value="4"/>
</dbReference>
<keyword evidence="6" id="KW-0677">Repeat</keyword>
<keyword evidence="5" id="KW-0436">Ligase</keyword>
<dbReference type="Pfam" id="PF08241">
    <property type="entry name" value="Methyltransf_11"/>
    <property type="match status" value="2"/>
</dbReference>
<evidence type="ECO:0000256" key="4">
    <source>
        <dbReference type="ARBA" id="ARBA00022553"/>
    </source>
</evidence>
<dbReference type="FunFam" id="1.10.1200.10:FF:000016">
    <property type="entry name" value="Non-ribosomal peptide synthase"/>
    <property type="match status" value="2"/>
</dbReference>
<dbReference type="Gene3D" id="3.30.559.30">
    <property type="entry name" value="Nonribosomal peptide synthetase, condensation domain"/>
    <property type="match status" value="5"/>
</dbReference>
<dbReference type="GO" id="GO:0016874">
    <property type="term" value="F:ligase activity"/>
    <property type="evidence" value="ECO:0007669"/>
    <property type="project" value="UniProtKB-KW"/>
</dbReference>
<dbReference type="Pfam" id="PF00668">
    <property type="entry name" value="Condensation"/>
    <property type="match status" value="5"/>
</dbReference>
<dbReference type="Gene3D" id="2.30.38.10">
    <property type="entry name" value="Luciferase, Domain 3"/>
    <property type="match status" value="3"/>
</dbReference>
<dbReference type="CDD" id="cd12117">
    <property type="entry name" value="A_NRPS_Srf_like"/>
    <property type="match status" value="1"/>
</dbReference>
<evidence type="ECO:0000256" key="6">
    <source>
        <dbReference type="ARBA" id="ARBA00022737"/>
    </source>
</evidence>
<dbReference type="InterPro" id="IPR013216">
    <property type="entry name" value="Methyltransf_11"/>
</dbReference>
<dbReference type="Gene3D" id="3.40.50.980">
    <property type="match status" value="6"/>
</dbReference>
<dbReference type="NCBIfam" id="TIGR01733">
    <property type="entry name" value="AA-adenyl-dom"/>
    <property type="match status" value="4"/>
</dbReference>
<evidence type="ECO:0000313" key="9">
    <source>
        <dbReference type="EMBL" id="AXQ53534.1"/>
    </source>
</evidence>
<comment type="cofactor">
    <cofactor evidence="1">
        <name>pantetheine 4'-phosphate</name>
        <dbReference type="ChEBI" id="CHEBI:47942"/>
    </cofactor>
</comment>
<dbReference type="InterPro" id="IPR045851">
    <property type="entry name" value="AMP-bd_C_sf"/>
</dbReference>
<comment type="similarity">
    <text evidence="2">Belongs to the ATP-dependent AMP-binding enzyme family.</text>
</comment>
<dbReference type="NCBIfam" id="TIGR01720">
    <property type="entry name" value="NRPS-para261"/>
    <property type="match status" value="1"/>
</dbReference>
<organism evidence="9 10">
    <name type="scientific">Streptomyces koyangensis</name>
    <dbReference type="NCBI Taxonomy" id="188770"/>
    <lineage>
        <taxon>Bacteria</taxon>
        <taxon>Bacillati</taxon>
        <taxon>Actinomycetota</taxon>
        <taxon>Actinomycetes</taxon>
        <taxon>Kitasatosporales</taxon>
        <taxon>Streptomycetaceae</taxon>
        <taxon>Streptomyces</taxon>
        <taxon>Streptomyces aurantiacus group</taxon>
    </lineage>
</organism>
<evidence type="ECO:0000256" key="5">
    <source>
        <dbReference type="ARBA" id="ARBA00022598"/>
    </source>
</evidence>
<dbReference type="InterPro" id="IPR010071">
    <property type="entry name" value="AA_adenyl_dom"/>
</dbReference>
<dbReference type="InterPro" id="IPR006162">
    <property type="entry name" value="Ppantetheine_attach_site"/>
</dbReference>
<keyword evidence="4" id="KW-0597">Phosphoprotein</keyword>
<dbReference type="InterPro" id="IPR020845">
    <property type="entry name" value="AMP-binding_CS"/>
</dbReference>
<dbReference type="InterPro" id="IPR029063">
    <property type="entry name" value="SAM-dependent_MTases_sf"/>
</dbReference>
<dbReference type="CDD" id="cd19540">
    <property type="entry name" value="LCL_NRPS-like"/>
    <property type="match status" value="4"/>
</dbReference>
<dbReference type="FunFam" id="3.30.559.10:FF:000012">
    <property type="entry name" value="Non-ribosomal peptide synthetase"/>
    <property type="match status" value="1"/>
</dbReference>
<dbReference type="InterPro" id="IPR023213">
    <property type="entry name" value="CAT-like_dom_sf"/>
</dbReference>
<dbReference type="SUPFAM" id="SSF53335">
    <property type="entry name" value="S-adenosyl-L-methionine-dependent methyltransferases"/>
    <property type="match status" value="2"/>
</dbReference>
<dbReference type="PROSITE" id="PS00455">
    <property type="entry name" value="AMP_BINDING"/>
    <property type="match status" value="3"/>
</dbReference>
<dbReference type="SUPFAM" id="SSF56801">
    <property type="entry name" value="Acetyl-CoA synthetase-like"/>
    <property type="match status" value="4"/>
</dbReference>
<dbReference type="GO" id="GO:0008610">
    <property type="term" value="P:lipid biosynthetic process"/>
    <property type="evidence" value="ECO:0007669"/>
    <property type="project" value="UniProtKB-ARBA"/>
</dbReference>
<dbReference type="GO" id="GO:0043041">
    <property type="term" value="P:amino acid activation for nonribosomal peptide biosynthetic process"/>
    <property type="evidence" value="ECO:0007669"/>
    <property type="project" value="TreeGrafter"/>
</dbReference>
<dbReference type="CDD" id="cd17643">
    <property type="entry name" value="A_NRPS_Cytc1-like"/>
    <property type="match status" value="1"/>
</dbReference>
<dbReference type="InterPro" id="IPR009081">
    <property type="entry name" value="PP-bd_ACP"/>
</dbReference>
<dbReference type="InterPro" id="IPR020806">
    <property type="entry name" value="PKS_PP-bd"/>
</dbReference>
<dbReference type="NCBIfam" id="NF003417">
    <property type="entry name" value="PRK04813.1"/>
    <property type="match status" value="6"/>
</dbReference>
<reference evidence="9 10" key="1">
    <citation type="submission" date="2018-08" db="EMBL/GenBank/DDBJ databases">
        <authorList>
            <person name="Ferrada E.E."/>
            <person name="Latorre B.A."/>
        </authorList>
    </citation>
    <scope>NUCLEOTIDE SEQUENCE [LARGE SCALE GENOMIC DNA]</scope>
    <source>
        <strain evidence="9 10">VK-A60T</strain>
    </source>
</reference>
<proteinExistence type="inferred from homology"/>
<dbReference type="Gene3D" id="3.30.559.10">
    <property type="entry name" value="Chloramphenicol acetyltransferase-like domain"/>
    <property type="match status" value="5"/>
</dbReference>
<dbReference type="FunFam" id="3.30.559.30:FF:000001">
    <property type="entry name" value="Non-ribosomal peptide synthetase"/>
    <property type="match status" value="1"/>
</dbReference>